<dbReference type="PANTHER" id="PTHR33908">
    <property type="entry name" value="MANNOSYLTRANSFERASE YKCB-RELATED"/>
    <property type="match status" value="1"/>
</dbReference>
<evidence type="ECO:0000313" key="10">
    <source>
        <dbReference type="Proteomes" id="UP000034881"/>
    </source>
</evidence>
<evidence type="ECO:0000256" key="2">
    <source>
        <dbReference type="ARBA" id="ARBA00022475"/>
    </source>
</evidence>
<dbReference type="GO" id="GO:0009103">
    <property type="term" value="P:lipopolysaccharide biosynthetic process"/>
    <property type="evidence" value="ECO:0007669"/>
    <property type="project" value="UniProtKB-ARBA"/>
</dbReference>
<keyword evidence="2" id="KW-1003">Cell membrane</keyword>
<gene>
    <name evidence="9" type="ORF">UT77_C0001G0027</name>
</gene>
<dbReference type="Proteomes" id="UP000034881">
    <property type="component" value="Unassembled WGS sequence"/>
</dbReference>
<feature type="transmembrane region" description="Helical" evidence="8">
    <location>
        <begin position="207"/>
        <end position="227"/>
    </location>
</feature>
<dbReference type="GO" id="GO:0005886">
    <property type="term" value="C:plasma membrane"/>
    <property type="evidence" value="ECO:0007669"/>
    <property type="project" value="UniProtKB-SubCell"/>
</dbReference>
<feature type="transmembrane region" description="Helical" evidence="8">
    <location>
        <begin position="63"/>
        <end position="83"/>
    </location>
</feature>
<dbReference type="PANTHER" id="PTHR33908:SF11">
    <property type="entry name" value="MEMBRANE PROTEIN"/>
    <property type="match status" value="1"/>
</dbReference>
<accession>A0A0G0QYR0</accession>
<dbReference type="GO" id="GO:0016763">
    <property type="term" value="F:pentosyltransferase activity"/>
    <property type="evidence" value="ECO:0007669"/>
    <property type="project" value="TreeGrafter"/>
</dbReference>
<comment type="caution">
    <text evidence="9">The sequence shown here is derived from an EMBL/GenBank/DDBJ whole genome shotgun (WGS) entry which is preliminary data.</text>
</comment>
<evidence type="ECO:0000313" key="9">
    <source>
        <dbReference type="EMBL" id="KKR42576.1"/>
    </source>
</evidence>
<evidence type="ECO:0000256" key="3">
    <source>
        <dbReference type="ARBA" id="ARBA00022676"/>
    </source>
</evidence>
<feature type="transmembrane region" description="Helical" evidence="8">
    <location>
        <begin position="90"/>
        <end position="109"/>
    </location>
</feature>
<keyword evidence="7 8" id="KW-0472">Membrane</keyword>
<feature type="transmembrane region" description="Helical" evidence="8">
    <location>
        <begin position="115"/>
        <end position="134"/>
    </location>
</feature>
<evidence type="ECO:0000256" key="5">
    <source>
        <dbReference type="ARBA" id="ARBA00022692"/>
    </source>
</evidence>
<feature type="transmembrane region" description="Helical" evidence="8">
    <location>
        <begin position="283"/>
        <end position="299"/>
    </location>
</feature>
<dbReference type="EMBL" id="LBYB01000001">
    <property type="protein sequence ID" value="KKR42576.1"/>
    <property type="molecule type" value="Genomic_DNA"/>
</dbReference>
<feature type="transmembrane region" description="Helical" evidence="8">
    <location>
        <begin position="359"/>
        <end position="378"/>
    </location>
</feature>
<evidence type="ECO:0000256" key="4">
    <source>
        <dbReference type="ARBA" id="ARBA00022679"/>
    </source>
</evidence>
<protein>
    <submittedName>
        <fullName evidence="9">PMT family glycosyltransferase, 4-amino-4-deoxy-L-arabinose transferase</fullName>
    </submittedName>
</protein>
<dbReference type="AlphaFoldDB" id="A0A0G0QYR0"/>
<evidence type="ECO:0000256" key="1">
    <source>
        <dbReference type="ARBA" id="ARBA00004651"/>
    </source>
</evidence>
<dbReference type="InterPro" id="IPR050297">
    <property type="entry name" value="LipidA_mod_glycosyltrf_83"/>
</dbReference>
<evidence type="ECO:0000256" key="7">
    <source>
        <dbReference type="ARBA" id="ARBA00023136"/>
    </source>
</evidence>
<evidence type="ECO:0000256" key="8">
    <source>
        <dbReference type="SAM" id="Phobius"/>
    </source>
</evidence>
<organism evidence="9 10">
    <name type="scientific">Candidatus Daviesbacteria bacterium GW2011_GWC2_40_12</name>
    <dbReference type="NCBI Taxonomy" id="1618431"/>
    <lineage>
        <taxon>Bacteria</taxon>
        <taxon>Candidatus Daviesiibacteriota</taxon>
    </lineage>
</organism>
<sequence>MIKKYLRSPFIILFFILILGLFFRLYKLEIFYSWGHDQDLFAWIAKDIVIDHHLRLIGQETSITGVFIGPIFYYLMAVSLALFNMNPLGANISAVIISLSTIVSIYWVFSQFFGKKIGLTGAFFYAVSPGIILFDRWIVPTQPTSLWCVWFLYILLSILKGNFPLVLLGLLIGLIWHVHVAFIPLLILIPIAWWLSKMQGYRIKITAKSIVISLLLIFTLLLPFFTFEIRHGFQQIKGLTRATYEEKGDVKGMDRLRKVFNVSGRALSGIVLLDKNASLPKEFFMSLVPLLLLLIFYLYKTKIITRNQTVIIGLWIGIDLLGQFLSKRSIPEYYFANFIVVQILVISVFISTFNLKRGLSFTPLLLGMYLFAATFWFVTQPDDPGGFLQKRRAIEYIKNNAGNKGYPCVAINFIEGYEGLPNGFRYLFWLNNLKIITPGNDIPVYSIVTPWTISANEINAKFGVFGIIEPPSKIVDPELCSDSSRQLLPIWGFTN</sequence>
<keyword evidence="5 8" id="KW-0812">Transmembrane</keyword>
<feature type="transmembrane region" description="Helical" evidence="8">
    <location>
        <begin position="174"/>
        <end position="195"/>
    </location>
</feature>
<proteinExistence type="predicted"/>
<name>A0A0G0QYR0_9BACT</name>
<keyword evidence="6 8" id="KW-1133">Transmembrane helix</keyword>
<keyword evidence="4 9" id="KW-0808">Transferase</keyword>
<reference evidence="9 10" key="1">
    <citation type="journal article" date="2015" name="Nature">
        <title>rRNA introns, odd ribosomes, and small enigmatic genomes across a large radiation of phyla.</title>
        <authorList>
            <person name="Brown C.T."/>
            <person name="Hug L.A."/>
            <person name="Thomas B.C."/>
            <person name="Sharon I."/>
            <person name="Castelle C.J."/>
            <person name="Singh A."/>
            <person name="Wilkins M.J."/>
            <person name="Williams K.H."/>
            <person name="Banfield J.F."/>
        </authorList>
    </citation>
    <scope>NUCLEOTIDE SEQUENCE [LARGE SCALE GENOMIC DNA]</scope>
</reference>
<evidence type="ECO:0000256" key="6">
    <source>
        <dbReference type="ARBA" id="ARBA00022989"/>
    </source>
</evidence>
<feature type="transmembrane region" description="Helical" evidence="8">
    <location>
        <begin position="9"/>
        <end position="26"/>
    </location>
</feature>
<feature type="transmembrane region" description="Helical" evidence="8">
    <location>
        <begin position="146"/>
        <end position="168"/>
    </location>
</feature>
<feature type="transmembrane region" description="Helical" evidence="8">
    <location>
        <begin position="333"/>
        <end position="353"/>
    </location>
</feature>
<comment type="subcellular location">
    <subcellularLocation>
        <location evidence="1">Cell membrane</location>
        <topology evidence="1">Multi-pass membrane protein</topology>
    </subcellularLocation>
</comment>
<keyword evidence="3" id="KW-0328">Glycosyltransferase</keyword>